<evidence type="ECO:0000256" key="5">
    <source>
        <dbReference type="ARBA" id="ARBA00022840"/>
    </source>
</evidence>
<dbReference type="Gene3D" id="2.40.100.10">
    <property type="entry name" value="Cyclophilin-like"/>
    <property type="match status" value="2"/>
</dbReference>
<reference evidence="11" key="1">
    <citation type="submission" date="2021-06" db="EMBL/GenBank/DDBJ databases">
        <authorList>
            <person name="Arsene-Ploetze F."/>
        </authorList>
    </citation>
    <scope>NUCLEOTIDE SEQUENCE</scope>
    <source>
        <strain evidence="11">SBRY1</strain>
    </source>
</reference>
<evidence type="ECO:0000259" key="8">
    <source>
        <dbReference type="PROSITE" id="PS50968"/>
    </source>
</evidence>
<dbReference type="PROSITE" id="PS50979">
    <property type="entry name" value="BC"/>
    <property type="match status" value="1"/>
</dbReference>
<keyword evidence="5 7" id="KW-0067">ATP-binding</keyword>
<keyword evidence="4" id="KW-0378">Hydrolase</keyword>
<proteinExistence type="predicted"/>
<dbReference type="EMBL" id="CAJVAX010000022">
    <property type="protein sequence ID" value="CAG7656821.1"/>
    <property type="molecule type" value="Genomic_DNA"/>
</dbReference>
<dbReference type="InterPro" id="IPR050856">
    <property type="entry name" value="Biotin_carboxylase_complex"/>
</dbReference>
<dbReference type="PROSITE" id="PS50975">
    <property type="entry name" value="ATP_GRASP"/>
    <property type="match status" value="1"/>
</dbReference>
<evidence type="ECO:0000313" key="11">
    <source>
        <dbReference type="EMBL" id="CAG7656821.1"/>
    </source>
</evidence>
<dbReference type="Gene3D" id="3.30.470.20">
    <property type="entry name" value="ATP-grasp fold, B domain"/>
    <property type="match status" value="1"/>
</dbReference>
<dbReference type="InterPro" id="IPR011053">
    <property type="entry name" value="Single_hybrid_motif"/>
</dbReference>
<dbReference type="NCBIfam" id="TIGR00724">
    <property type="entry name" value="urea_amlyse_rel"/>
    <property type="match status" value="1"/>
</dbReference>
<dbReference type="Pfam" id="PF02785">
    <property type="entry name" value="Biotin_carb_C"/>
    <property type="match status" value="1"/>
</dbReference>
<evidence type="ECO:0000313" key="12">
    <source>
        <dbReference type="Proteomes" id="UP001153328"/>
    </source>
</evidence>
<dbReference type="Proteomes" id="UP001153328">
    <property type="component" value="Unassembled WGS sequence"/>
</dbReference>
<dbReference type="PROSITE" id="PS00188">
    <property type="entry name" value="BIOTIN"/>
    <property type="match status" value="1"/>
</dbReference>
<dbReference type="InterPro" id="IPR005481">
    <property type="entry name" value="BC-like_N"/>
</dbReference>
<dbReference type="InterPro" id="IPR005482">
    <property type="entry name" value="Biotin_COase_C"/>
</dbReference>
<dbReference type="SUPFAM" id="SSF160467">
    <property type="entry name" value="PH0987 N-terminal domain-like"/>
    <property type="match status" value="1"/>
</dbReference>
<evidence type="ECO:0000256" key="3">
    <source>
        <dbReference type="ARBA" id="ARBA00022741"/>
    </source>
</evidence>
<dbReference type="InterPro" id="IPR014084">
    <property type="entry name" value="Urea_COase"/>
</dbReference>
<dbReference type="GO" id="GO:0016787">
    <property type="term" value="F:hydrolase activity"/>
    <property type="evidence" value="ECO:0007669"/>
    <property type="project" value="UniProtKB-KW"/>
</dbReference>
<evidence type="ECO:0000256" key="2">
    <source>
        <dbReference type="ARBA" id="ARBA00022598"/>
    </source>
</evidence>
<dbReference type="SUPFAM" id="SSF50891">
    <property type="entry name" value="Cyclophilin-like"/>
    <property type="match status" value="2"/>
</dbReference>
<dbReference type="SUPFAM" id="SSF51230">
    <property type="entry name" value="Single hybrid motif"/>
    <property type="match status" value="1"/>
</dbReference>
<dbReference type="RefSeq" id="WP_205045701.1">
    <property type="nucleotide sequence ID" value="NZ_CAJVAX010000022.1"/>
</dbReference>
<evidence type="ECO:0000256" key="4">
    <source>
        <dbReference type="ARBA" id="ARBA00022801"/>
    </source>
</evidence>
<evidence type="ECO:0000256" key="1">
    <source>
        <dbReference type="ARBA" id="ARBA00001953"/>
    </source>
</evidence>
<dbReference type="InterPro" id="IPR003833">
    <property type="entry name" value="CT_C_D"/>
</dbReference>
<dbReference type="SUPFAM" id="SSF56059">
    <property type="entry name" value="Glutathione synthetase ATP-binding domain-like"/>
    <property type="match status" value="1"/>
</dbReference>
<feature type="domain" description="ATP-grasp" evidence="9">
    <location>
        <begin position="121"/>
        <end position="318"/>
    </location>
</feature>
<feature type="domain" description="Lipoyl-binding" evidence="8">
    <location>
        <begin position="1101"/>
        <end position="1179"/>
    </location>
</feature>
<dbReference type="AlphaFoldDB" id="A0A9W4H7W0"/>
<keyword evidence="3 7" id="KW-0547">Nucleotide-binding</keyword>
<dbReference type="PROSITE" id="PS00867">
    <property type="entry name" value="CPSASE_2"/>
    <property type="match status" value="1"/>
</dbReference>
<dbReference type="NCBIfam" id="TIGR02712">
    <property type="entry name" value="urea_carbox"/>
    <property type="match status" value="1"/>
</dbReference>
<keyword evidence="2" id="KW-0436">Ligase</keyword>
<dbReference type="Pfam" id="PF02682">
    <property type="entry name" value="CT_C_D"/>
    <property type="match status" value="1"/>
</dbReference>
<dbReference type="InterPro" id="IPR001882">
    <property type="entry name" value="Biotin_BS"/>
</dbReference>
<dbReference type="PANTHER" id="PTHR18866:SF128">
    <property type="entry name" value="UREA AMIDOLYASE"/>
    <property type="match status" value="1"/>
</dbReference>
<dbReference type="Pfam" id="PF02786">
    <property type="entry name" value="CPSase_L_D2"/>
    <property type="match status" value="1"/>
</dbReference>
<dbReference type="PROSITE" id="PS50968">
    <property type="entry name" value="BIOTINYL_LIPOYL"/>
    <property type="match status" value="1"/>
</dbReference>
<dbReference type="SUPFAM" id="SSF51246">
    <property type="entry name" value="Rudiment single hybrid motif"/>
    <property type="match status" value="1"/>
</dbReference>
<dbReference type="PANTHER" id="PTHR18866">
    <property type="entry name" value="CARBOXYLASE:PYRUVATE/ACETYL-COA/PROPIONYL-COA CARBOXYLASE"/>
    <property type="match status" value="1"/>
</dbReference>
<comment type="caution">
    <text evidence="11">The sequence shown here is derived from an EMBL/GenBank/DDBJ whole genome shotgun (WGS) entry which is preliminary data.</text>
</comment>
<dbReference type="CDD" id="cd06850">
    <property type="entry name" value="biotinyl_domain"/>
    <property type="match status" value="1"/>
</dbReference>
<protein>
    <submittedName>
        <fullName evidence="11">Urea carboxylase</fullName>
    </submittedName>
</protein>
<dbReference type="SMART" id="SM00878">
    <property type="entry name" value="Biotin_carb_C"/>
    <property type="match status" value="1"/>
</dbReference>
<gene>
    <name evidence="11" type="ORF">SBRY_80081</name>
</gene>
<dbReference type="InterPro" id="IPR000089">
    <property type="entry name" value="Biotin_lipoyl"/>
</dbReference>
<keyword evidence="12" id="KW-1185">Reference proteome</keyword>
<evidence type="ECO:0000256" key="7">
    <source>
        <dbReference type="PROSITE-ProRule" id="PRU00409"/>
    </source>
</evidence>
<dbReference type="Gene3D" id="2.40.50.100">
    <property type="match status" value="1"/>
</dbReference>
<dbReference type="GO" id="GO:0005524">
    <property type="term" value="F:ATP binding"/>
    <property type="evidence" value="ECO:0007669"/>
    <property type="project" value="UniProtKB-UniRule"/>
</dbReference>
<dbReference type="InterPro" id="IPR003778">
    <property type="entry name" value="CT_A_B"/>
</dbReference>
<dbReference type="InterPro" id="IPR005479">
    <property type="entry name" value="CPAse_ATP-bd"/>
</dbReference>
<feature type="domain" description="Biotin carboxylation" evidence="10">
    <location>
        <begin position="2"/>
        <end position="443"/>
    </location>
</feature>
<evidence type="ECO:0000259" key="10">
    <source>
        <dbReference type="PROSITE" id="PS50979"/>
    </source>
</evidence>
<dbReference type="InterPro" id="IPR016185">
    <property type="entry name" value="PreATP-grasp_dom_sf"/>
</dbReference>
<dbReference type="Pfam" id="PF00289">
    <property type="entry name" value="Biotin_carb_N"/>
    <property type="match status" value="1"/>
</dbReference>
<name>A0A9W4H7W0_9ACTN</name>
<accession>A0A9W4H7W0</accession>
<dbReference type="SMART" id="SM00797">
    <property type="entry name" value="AHS2"/>
    <property type="match status" value="1"/>
</dbReference>
<keyword evidence="6" id="KW-0092">Biotin</keyword>
<dbReference type="InterPro" id="IPR011764">
    <property type="entry name" value="Biotin_carboxylation_dom"/>
</dbReference>
<dbReference type="GO" id="GO:0046872">
    <property type="term" value="F:metal ion binding"/>
    <property type="evidence" value="ECO:0007669"/>
    <property type="project" value="InterPro"/>
</dbReference>
<comment type="cofactor">
    <cofactor evidence="1">
        <name>biotin</name>
        <dbReference type="ChEBI" id="CHEBI:57586"/>
    </cofactor>
</comment>
<dbReference type="PROSITE" id="PS00866">
    <property type="entry name" value="CPSASE_1"/>
    <property type="match status" value="1"/>
</dbReference>
<dbReference type="FunFam" id="3.40.50.20:FF:000010">
    <property type="entry name" value="Propionyl-CoA carboxylase subunit alpha"/>
    <property type="match status" value="1"/>
</dbReference>
<dbReference type="SMART" id="SM00796">
    <property type="entry name" value="AHS1"/>
    <property type="match status" value="1"/>
</dbReference>
<evidence type="ECO:0000259" key="9">
    <source>
        <dbReference type="PROSITE" id="PS50975"/>
    </source>
</evidence>
<dbReference type="SUPFAM" id="SSF52440">
    <property type="entry name" value="PreATP-grasp domain"/>
    <property type="match status" value="1"/>
</dbReference>
<dbReference type="InterPro" id="IPR011761">
    <property type="entry name" value="ATP-grasp"/>
</dbReference>
<sequence>MTFDTLLVANRGEIAARIIRTARRMGLRTVAVFSDPDRGAPHVHLADTAVRLGPAPAASSYLDVGAVLAAAATTGAGAVHPGYGFLSEDADFARRCEAAGLAFVGPQPQHLDVFGAKHTARAAAEAAGVPLLPGTGLLPDLDAALAAADRLGYPVMLKATGGGGGIGMRACHSAGELTAAWEPVQRAAAAGFSSAGVFLERLVERARHVEVQVFGDGRGKVAVLGDRDCSLQRRHQKVLEEAPAPGLPAAVRRRLHDSARQLCSSVGYRSAGTVEFVYDAERAEAYFLEVNTRLQVEHPVTEETYGVDLVEWMLRLAQDGTVPDEPPPPSGHAVEARIYAEDPARGHRPSAGVLTRVAFPPGVRVDTWVETGTEVTTSYDPMLAKVVAHGADRDTALAALADALAATRIDGIETNLGLLRAALGNPDLRAATHSTATLDGVTDGSRRIDVVRAGTMTTVQDWPGRTGLWHVGVPPCGPMDDLSFRLGNEALGNGEGAAGLECTLQGPALRFSHATTVCVTGAPAPVTVDGLPVPQWEPVTVPAGAVLDVGAPQEAGLRTYVLLAGGLDLPRFLGSAATFTLGRFGGHGGRALRATDVLHGGGTADGRPVPPARRPAIGTQWAIGAVEGPHAAPEFFTEDDIRDFYAASWSVHFNSARTGVRLVGPKPRWARGDGGEAGLHPSNIHDTPYSVGAVDFTGDMPVLLGPDGPSLGGFVCPATVVTGQRWKLGQLRPGDTVRFVPVTEDAAAALRTSPATTPVPSRPVLGDGGVLDRAAATPARPAVTYRRSGDDNLLVEYGPMQLDLALRMRVHALAEHLAARRLPGVVDLTPGIRSLQIHVDPAQMPTAKLLDLVREAEDALPPTDQLVVPSRTVHLPLSWDDPATREAISRYMAGVRDDAPWCPWNIEFIRRINGLDAVEDVHRTVFDAEYLVLGLGDVYLGAPVATPLDPRHRLVTTKYNPARTWTAENSVGIGGAYLCVYGMEGPGGYQFVGRTVQVWNARTDPRQPWLLRFFDRIRWYPVGAEELLDLRADMAAGRLALRVEDGEFALAAHQRFLAENAGPIAEFRTRQAAAFAAERRAWEEAGEFARAEAVAAPSAAPTAVPVPDGGCAVEAEFAAGVWRVAVRPGDQVVEGQPLLVLEAMKMESPVLAPMTGRVTSLHVTPGDQVTPGSPLLTLAPV</sequence>
<dbReference type="GO" id="GO:0016874">
    <property type="term" value="F:ligase activity"/>
    <property type="evidence" value="ECO:0007669"/>
    <property type="project" value="UniProtKB-KW"/>
</dbReference>
<organism evidence="11 12">
    <name type="scientific">Actinacidiphila bryophytorum</name>
    <dbReference type="NCBI Taxonomy" id="1436133"/>
    <lineage>
        <taxon>Bacteria</taxon>
        <taxon>Bacillati</taxon>
        <taxon>Actinomycetota</taxon>
        <taxon>Actinomycetes</taxon>
        <taxon>Kitasatosporales</taxon>
        <taxon>Streptomycetaceae</taxon>
        <taxon>Actinacidiphila</taxon>
    </lineage>
</organism>
<dbReference type="Pfam" id="PF00364">
    <property type="entry name" value="Biotin_lipoyl"/>
    <property type="match status" value="1"/>
</dbReference>
<dbReference type="Gene3D" id="3.30.1360.40">
    <property type="match status" value="1"/>
</dbReference>
<dbReference type="InterPro" id="IPR029000">
    <property type="entry name" value="Cyclophilin-like_dom_sf"/>
</dbReference>
<evidence type="ECO:0000256" key="6">
    <source>
        <dbReference type="ARBA" id="ARBA00023267"/>
    </source>
</evidence>
<dbReference type="InterPro" id="IPR011054">
    <property type="entry name" value="Rudment_hybrid_motif"/>
</dbReference>
<dbReference type="Pfam" id="PF02626">
    <property type="entry name" value="CT_A_B"/>
    <property type="match status" value="1"/>
</dbReference>